<evidence type="ECO:0000256" key="1">
    <source>
        <dbReference type="SAM" id="MobiDB-lite"/>
    </source>
</evidence>
<dbReference type="AlphaFoldDB" id="A0A226EXN0"/>
<feature type="compositionally biased region" description="Polar residues" evidence="1">
    <location>
        <begin position="12"/>
        <end position="21"/>
    </location>
</feature>
<dbReference type="EMBL" id="LNIX01000001">
    <property type="protein sequence ID" value="OXA61917.1"/>
    <property type="molecule type" value="Genomic_DNA"/>
</dbReference>
<evidence type="ECO:0000313" key="2">
    <source>
        <dbReference type="EMBL" id="OXA61917.1"/>
    </source>
</evidence>
<evidence type="ECO:0000313" key="3">
    <source>
        <dbReference type="Proteomes" id="UP000198287"/>
    </source>
</evidence>
<organism evidence="2 3">
    <name type="scientific">Folsomia candida</name>
    <name type="common">Springtail</name>
    <dbReference type="NCBI Taxonomy" id="158441"/>
    <lineage>
        <taxon>Eukaryota</taxon>
        <taxon>Metazoa</taxon>
        <taxon>Ecdysozoa</taxon>
        <taxon>Arthropoda</taxon>
        <taxon>Hexapoda</taxon>
        <taxon>Collembola</taxon>
        <taxon>Entomobryomorpha</taxon>
        <taxon>Isotomoidea</taxon>
        <taxon>Isotomidae</taxon>
        <taxon>Proisotominae</taxon>
        <taxon>Folsomia</taxon>
    </lineage>
</organism>
<comment type="caution">
    <text evidence="2">The sequence shown here is derived from an EMBL/GenBank/DDBJ whole genome shotgun (WGS) entry which is preliminary data.</text>
</comment>
<feature type="compositionally biased region" description="Polar residues" evidence="1">
    <location>
        <begin position="94"/>
        <end position="109"/>
    </location>
</feature>
<name>A0A226EXN0_FOLCA</name>
<proteinExistence type="predicted"/>
<accession>A0A226EXN0</accession>
<feature type="region of interest" description="Disordered" evidence="1">
    <location>
        <begin position="1"/>
        <end position="21"/>
    </location>
</feature>
<gene>
    <name evidence="2" type="ORF">Fcan01_03861</name>
</gene>
<feature type="compositionally biased region" description="Basic and acidic residues" evidence="1">
    <location>
        <begin position="1"/>
        <end position="11"/>
    </location>
</feature>
<protein>
    <submittedName>
        <fullName evidence="2">Uncharacterized protein</fullName>
    </submittedName>
</protein>
<dbReference type="Proteomes" id="UP000198287">
    <property type="component" value="Unassembled WGS sequence"/>
</dbReference>
<reference evidence="2 3" key="1">
    <citation type="submission" date="2015-12" db="EMBL/GenBank/DDBJ databases">
        <title>The genome of Folsomia candida.</title>
        <authorList>
            <person name="Faddeeva A."/>
            <person name="Derks M.F."/>
            <person name="Anvar Y."/>
            <person name="Smit S."/>
            <person name="Van Straalen N."/>
            <person name="Roelofs D."/>
        </authorList>
    </citation>
    <scope>NUCLEOTIDE SEQUENCE [LARGE SCALE GENOMIC DNA]</scope>
    <source>
        <strain evidence="2 3">VU population</strain>
        <tissue evidence="2">Whole body</tissue>
    </source>
</reference>
<dbReference type="OrthoDB" id="10658282at2759"/>
<sequence>MPGRSSKEKKSVSSTPPIIARSSSLPTQLRLLLVVRRRLKVDGKKKSKYCSKLEPPETALGPAGGNSLWTKSIISPNTTGSDPTGGGNRPFAATPNNQTTSPFSAPGTPNYQVRPSFSQLLTGNWLRVMDLI</sequence>
<feature type="region of interest" description="Disordered" evidence="1">
    <location>
        <begin position="45"/>
        <end position="109"/>
    </location>
</feature>
<feature type="compositionally biased region" description="Polar residues" evidence="1">
    <location>
        <begin position="67"/>
        <end position="82"/>
    </location>
</feature>
<keyword evidence="3" id="KW-1185">Reference proteome</keyword>